<sequence>MELSESCESHNSPNASKLKTRFPTKDLCFLLSLQSPGLCGSERKKNGRCKKGNDQQWEFFTKDCWTSDPKEGSSESGNIGGDCPFFCFYIFSKQSQGSCCCKLVLALHLCPKQGKKERHEILMILEERVGGVVACPRKDVSCLVFG</sequence>
<name>A0A061GMN7_THECC</name>
<dbReference type="Proteomes" id="UP000026915">
    <property type="component" value="Chromosome 6"/>
</dbReference>
<dbReference type="AlphaFoldDB" id="A0A061GMN7"/>
<evidence type="ECO:0000313" key="2">
    <source>
        <dbReference type="Proteomes" id="UP000026915"/>
    </source>
</evidence>
<organism evidence="1 2">
    <name type="scientific">Theobroma cacao</name>
    <name type="common">Cacao</name>
    <name type="synonym">Cocoa</name>
    <dbReference type="NCBI Taxonomy" id="3641"/>
    <lineage>
        <taxon>Eukaryota</taxon>
        <taxon>Viridiplantae</taxon>
        <taxon>Streptophyta</taxon>
        <taxon>Embryophyta</taxon>
        <taxon>Tracheophyta</taxon>
        <taxon>Spermatophyta</taxon>
        <taxon>Magnoliopsida</taxon>
        <taxon>eudicotyledons</taxon>
        <taxon>Gunneridae</taxon>
        <taxon>Pentapetalae</taxon>
        <taxon>rosids</taxon>
        <taxon>malvids</taxon>
        <taxon>Malvales</taxon>
        <taxon>Malvaceae</taxon>
        <taxon>Byttnerioideae</taxon>
        <taxon>Theobroma</taxon>
    </lineage>
</organism>
<evidence type="ECO:0000313" key="1">
    <source>
        <dbReference type="EMBL" id="EOY28374.1"/>
    </source>
</evidence>
<dbReference type="InParanoid" id="A0A061GMN7"/>
<dbReference type="HOGENOM" id="CLU_1780801_0_0_1"/>
<dbReference type="Gramene" id="EOY28374">
    <property type="protein sequence ID" value="EOY28374"/>
    <property type="gene ID" value="TCM_029960"/>
</dbReference>
<accession>A0A061GMN7</accession>
<gene>
    <name evidence="1" type="ORF">TCM_029960</name>
</gene>
<reference evidence="1 2" key="1">
    <citation type="journal article" date="2013" name="Genome Biol.">
        <title>The genome sequence of the most widely cultivated cacao type and its use to identify candidate genes regulating pod color.</title>
        <authorList>
            <person name="Motamayor J.C."/>
            <person name="Mockaitis K."/>
            <person name="Schmutz J."/>
            <person name="Haiminen N."/>
            <person name="Iii D.L."/>
            <person name="Cornejo O."/>
            <person name="Findley S.D."/>
            <person name="Zheng P."/>
            <person name="Utro F."/>
            <person name="Royaert S."/>
            <person name="Saski C."/>
            <person name="Jenkins J."/>
            <person name="Podicheti R."/>
            <person name="Zhao M."/>
            <person name="Scheffler B.E."/>
            <person name="Stack J.C."/>
            <person name="Feltus F.A."/>
            <person name="Mustiga G.M."/>
            <person name="Amores F."/>
            <person name="Phillips W."/>
            <person name="Marelli J.P."/>
            <person name="May G.D."/>
            <person name="Shapiro H."/>
            <person name="Ma J."/>
            <person name="Bustamante C.D."/>
            <person name="Schnell R.J."/>
            <person name="Main D."/>
            <person name="Gilbert D."/>
            <person name="Parida L."/>
            <person name="Kuhn D.N."/>
        </authorList>
    </citation>
    <scope>NUCLEOTIDE SEQUENCE [LARGE SCALE GENOMIC DNA]</scope>
    <source>
        <strain evidence="2">cv. Matina 1-6</strain>
    </source>
</reference>
<protein>
    <submittedName>
        <fullName evidence="1">Uncharacterized protein</fullName>
    </submittedName>
</protein>
<keyword evidence="2" id="KW-1185">Reference proteome</keyword>
<proteinExistence type="predicted"/>
<dbReference type="EMBL" id="CM001884">
    <property type="protein sequence ID" value="EOY28374.1"/>
    <property type="molecule type" value="Genomic_DNA"/>
</dbReference>